<feature type="domain" description="Zer-1-like leucine-rich repeats region" evidence="8">
    <location>
        <begin position="203"/>
        <end position="320"/>
    </location>
</feature>
<evidence type="ECO:0000256" key="1">
    <source>
        <dbReference type="ARBA" id="ARBA00009420"/>
    </source>
</evidence>
<feature type="domain" description="Protein zer-1 homolog-like C-terminal" evidence="7">
    <location>
        <begin position="387"/>
        <end position="741"/>
    </location>
</feature>
<name>A0A8C5HVG0_GOUWI</name>
<dbReference type="InterPro" id="IPR055142">
    <property type="entry name" value="ZER1-like_C"/>
</dbReference>
<proteinExistence type="inferred from homology"/>
<dbReference type="Gene3D" id="3.80.10.10">
    <property type="entry name" value="Ribonuclease Inhibitor"/>
    <property type="match status" value="1"/>
</dbReference>
<keyword evidence="3" id="KW-0677">Repeat</keyword>
<dbReference type="SUPFAM" id="SSF52047">
    <property type="entry name" value="RNI-like"/>
    <property type="match status" value="1"/>
</dbReference>
<dbReference type="AlphaFoldDB" id="A0A8C5HVG0"/>
<keyword evidence="2" id="KW-0433">Leucine-rich repeat</keyword>
<keyword evidence="4" id="KW-0833">Ubl conjugation pathway</keyword>
<dbReference type="Proteomes" id="UP000694680">
    <property type="component" value="Chromosome 12"/>
</dbReference>
<evidence type="ECO:0000313" key="10">
    <source>
        <dbReference type="Proteomes" id="UP000694680"/>
    </source>
</evidence>
<evidence type="ECO:0000256" key="5">
    <source>
        <dbReference type="ARBA" id="ARBA00067612"/>
    </source>
</evidence>
<reference evidence="9" key="3">
    <citation type="submission" date="2025-09" db="UniProtKB">
        <authorList>
            <consortium name="Ensembl"/>
        </authorList>
    </citation>
    <scope>IDENTIFICATION</scope>
</reference>
<keyword evidence="10" id="KW-1185">Reference proteome</keyword>
<protein>
    <recommendedName>
        <fullName evidence="5">Protein zer-1 homolog</fullName>
    </recommendedName>
    <alternativeName>
        <fullName evidence="6">Zyg-11 homolog B-like protein</fullName>
    </alternativeName>
</protein>
<dbReference type="Gene3D" id="1.25.10.10">
    <property type="entry name" value="Leucine-rich Repeat Variant"/>
    <property type="match status" value="1"/>
</dbReference>
<evidence type="ECO:0000256" key="2">
    <source>
        <dbReference type="ARBA" id="ARBA00022614"/>
    </source>
</evidence>
<evidence type="ECO:0000259" key="8">
    <source>
        <dbReference type="Pfam" id="PF25013"/>
    </source>
</evidence>
<dbReference type="InterPro" id="IPR016024">
    <property type="entry name" value="ARM-type_fold"/>
</dbReference>
<dbReference type="FunFam" id="1.25.10.10:FF:000111">
    <property type="entry name" value="Protein zer-1 homolog"/>
    <property type="match status" value="1"/>
</dbReference>
<dbReference type="Pfam" id="PF22964">
    <property type="entry name" value="ZER1-like_2nd"/>
    <property type="match status" value="1"/>
</dbReference>
<evidence type="ECO:0000256" key="6">
    <source>
        <dbReference type="ARBA" id="ARBA00081214"/>
    </source>
</evidence>
<evidence type="ECO:0000256" key="3">
    <source>
        <dbReference type="ARBA" id="ARBA00022737"/>
    </source>
</evidence>
<reference evidence="9" key="2">
    <citation type="submission" date="2025-08" db="UniProtKB">
        <authorList>
            <consortium name="Ensembl"/>
        </authorList>
    </citation>
    <scope>IDENTIFICATION</scope>
</reference>
<dbReference type="Ensembl" id="ENSGWIT00000055330.1">
    <property type="protein sequence ID" value="ENSGWIP00000051250.1"/>
    <property type="gene ID" value="ENSGWIG00000024843.1"/>
</dbReference>
<reference evidence="9" key="1">
    <citation type="submission" date="2020-06" db="EMBL/GenBank/DDBJ databases">
        <authorList>
            <consortium name="Wellcome Sanger Institute Data Sharing"/>
        </authorList>
    </citation>
    <scope>NUCLEOTIDE SEQUENCE [LARGE SCALE GENOMIC DNA]</scope>
</reference>
<comment type="similarity">
    <text evidence="1">Belongs to the zyg-11 family.</text>
</comment>
<evidence type="ECO:0000259" key="7">
    <source>
        <dbReference type="Pfam" id="PF22964"/>
    </source>
</evidence>
<dbReference type="InterPro" id="IPR000225">
    <property type="entry name" value="Armadillo"/>
</dbReference>
<evidence type="ECO:0000256" key="4">
    <source>
        <dbReference type="ARBA" id="ARBA00022786"/>
    </source>
</evidence>
<dbReference type="InterPro" id="IPR051341">
    <property type="entry name" value="Zyg-11_UBL_adapter"/>
</dbReference>
<dbReference type="PANTHER" id="PTHR12904">
    <property type="match status" value="1"/>
</dbReference>
<dbReference type="Pfam" id="PF25013">
    <property type="entry name" value="LRR_Zer-1"/>
    <property type="match status" value="1"/>
</dbReference>
<dbReference type="SMART" id="SM00185">
    <property type="entry name" value="ARM"/>
    <property type="match status" value="3"/>
</dbReference>
<dbReference type="GO" id="GO:0031462">
    <property type="term" value="C:Cul2-RING ubiquitin ligase complex"/>
    <property type="evidence" value="ECO:0007669"/>
    <property type="project" value="TreeGrafter"/>
</dbReference>
<dbReference type="SUPFAM" id="SSF48371">
    <property type="entry name" value="ARM repeat"/>
    <property type="match status" value="1"/>
</dbReference>
<evidence type="ECO:0000313" key="9">
    <source>
        <dbReference type="Ensembl" id="ENSGWIP00000051250.1"/>
    </source>
</evidence>
<sequence>MTAKAGDNPDTLMTLATVFCLRNLRKTMCYQGFGNELCLRSDIFLPSEICDKLVNTYMELLHTHSNFEPEESFFQLFSDPRSTRLTRVQLREDLVHDRDLEAIRKQDLIELHLTYCNSLSSRSLRTLTWFQETLVSLCLFGCNHIFYRKGGAPLACNEDSEEDDEEGHVSKRALETNFNFQGFNRLRLLNLGGLPDELLGTAFLSQWKDRLASLVLYNVDLSEELICTVVELVNLRHLDISRESRRTSKFKMTKRILTAIVQRLVNLVSLDISGQIMLDNCTVQQFEEAMGHPSIEPCKSSIYPFQDLKRPLQFLGLYETTLCNVTHIPAYKVTGSKNEDQVLNAIEAYTEFRPELAHRAINQLFDIARIQHCSQLLRALQLVIAALKCHKYDKSIQVTGSAALFYLTNTEYRSDQSVRLRRAVIQVVLNGMEQYQEVTVQRNCCLTLCNFSIPEELEFQYSRVNQLLLQILEPARQDESIQRIAVHLCNALVCQVDNHHKEAVGKMGFVKTMLNLIQKKLQDRMCDQVMEFSWSALWNITDETPDNCQMFLNSRGMNLFLECLQEFPDKQELHRNMLGLLGNVAEVKALRPQLLTPQFIVVFSNLLDSKADGIEVSYNACGVLSHVMFDGPEVWSMEEPKRDSVMEKMWEAIQSWDVSSRRNINYRSFEPILRLLPQSISPVSQHWATWALYNLVSVYPSKYCPLLIKEGGMSLLENVLELESSHSETKDMARKVIEQCESFKEDPMETNQGLDVNYEQRG</sequence>
<accession>A0A8C5HVG0</accession>
<dbReference type="InterPro" id="IPR032675">
    <property type="entry name" value="LRR_dom_sf"/>
</dbReference>
<dbReference type="InterPro" id="IPR011989">
    <property type="entry name" value="ARM-like"/>
</dbReference>
<organism evidence="9 10">
    <name type="scientific">Gouania willdenowi</name>
    <name type="common">Blunt-snouted clingfish</name>
    <name type="synonym">Lepadogaster willdenowi</name>
    <dbReference type="NCBI Taxonomy" id="441366"/>
    <lineage>
        <taxon>Eukaryota</taxon>
        <taxon>Metazoa</taxon>
        <taxon>Chordata</taxon>
        <taxon>Craniata</taxon>
        <taxon>Vertebrata</taxon>
        <taxon>Euteleostomi</taxon>
        <taxon>Actinopterygii</taxon>
        <taxon>Neopterygii</taxon>
        <taxon>Teleostei</taxon>
        <taxon>Neoteleostei</taxon>
        <taxon>Acanthomorphata</taxon>
        <taxon>Ovalentaria</taxon>
        <taxon>Blenniimorphae</taxon>
        <taxon>Blenniiformes</taxon>
        <taxon>Gobiesocoidei</taxon>
        <taxon>Gobiesocidae</taxon>
        <taxon>Gobiesocinae</taxon>
        <taxon>Gouania</taxon>
    </lineage>
</organism>
<dbReference type="InterPro" id="IPR056845">
    <property type="entry name" value="LRR_Zer-1"/>
</dbReference>
<gene>
    <name evidence="9" type="primary">zer1</name>
</gene>
<dbReference type="PANTHER" id="PTHR12904:SF23">
    <property type="entry name" value="PROTEIN ZER-1 HOMOLOG"/>
    <property type="match status" value="1"/>
</dbReference>